<dbReference type="WBParaSite" id="PTRK_0000189900.1">
    <property type="protein sequence ID" value="PTRK_0000189900.1"/>
    <property type="gene ID" value="PTRK_0000189900"/>
</dbReference>
<protein>
    <submittedName>
        <fullName evidence="3">PH domain-containing protein</fullName>
    </submittedName>
</protein>
<dbReference type="Proteomes" id="UP000038045">
    <property type="component" value="Unplaced"/>
</dbReference>
<feature type="region of interest" description="Disordered" evidence="1">
    <location>
        <begin position="454"/>
        <end position="558"/>
    </location>
</feature>
<organism evidence="2 3">
    <name type="scientific">Parastrongyloides trichosuri</name>
    <name type="common">Possum-specific nematode worm</name>
    <dbReference type="NCBI Taxonomy" id="131310"/>
    <lineage>
        <taxon>Eukaryota</taxon>
        <taxon>Metazoa</taxon>
        <taxon>Ecdysozoa</taxon>
        <taxon>Nematoda</taxon>
        <taxon>Chromadorea</taxon>
        <taxon>Rhabditida</taxon>
        <taxon>Tylenchina</taxon>
        <taxon>Panagrolaimomorpha</taxon>
        <taxon>Strongyloidoidea</taxon>
        <taxon>Strongyloididae</taxon>
        <taxon>Parastrongyloides</taxon>
    </lineage>
</organism>
<feature type="region of interest" description="Disordered" evidence="1">
    <location>
        <begin position="1"/>
        <end position="31"/>
    </location>
</feature>
<evidence type="ECO:0000256" key="1">
    <source>
        <dbReference type="SAM" id="MobiDB-lite"/>
    </source>
</evidence>
<evidence type="ECO:0000313" key="2">
    <source>
        <dbReference type="Proteomes" id="UP000038045"/>
    </source>
</evidence>
<feature type="compositionally biased region" description="Polar residues" evidence="1">
    <location>
        <begin position="540"/>
        <end position="558"/>
    </location>
</feature>
<feature type="compositionally biased region" description="Basic and acidic residues" evidence="1">
    <location>
        <begin position="484"/>
        <end position="494"/>
    </location>
</feature>
<proteinExistence type="predicted"/>
<keyword evidence="2" id="KW-1185">Reference proteome</keyword>
<reference evidence="3" key="1">
    <citation type="submission" date="2017-02" db="UniProtKB">
        <authorList>
            <consortium name="WormBaseParasite"/>
        </authorList>
    </citation>
    <scope>IDENTIFICATION</scope>
</reference>
<accession>A0A0N4Z4I1</accession>
<sequence length="708" mass="78312">MNDKNKTNHEEEDDNKSTTSSTSSEKIFKPSSISQLLTTDEIIDNLQTSSSNPGMYERVKSGIGLGLFKKTEDSPDNSPPESLYETPNDESSGTYYFYQDHVSKIQSYPPSTNAPYQTTNLYLDSITEEDSDDLRSLSSASSLISPQLIPHTSYSELIARLPSEEENLIEEDNDPSSILDNTTPLGSIIILSHITIEQGEEPEYNDTIEEILSNHSSITSTKSSESRLGHLNITNPEEEENIGNSDLHLSLSPTSLSISGEIAEIEGDNIDIISIKDSASPVDDLLSEATESVTDSVATTFYNNTSISKNKTLNNPEEEILDIFVDEELPLDPFTDNISPSNTIISTGGILNKEIDLKNSHKNQEIVNNRKKEILDNSNMEAHQDRDTSEMIVTDLFARGYPIEETGFLETDRFSPESASIILDRSRDSLLDQSICSNPRDETHIMEAAYVSRHYEEESDDDNKNNDNNKLRQTVTKTFVTTSEGKKEGKRNSDILDEDLPPPPEQLKTVTSYTPQPLRPTILPPAPPSMVPKQFKDSNDSSITSPIDKTPESSGRNSAQRLPQFLYGYGTVGPYQSTGNSPTTTILVTSPWISSVISKKTTESPKTISTISSTEEEVENKNNNGIGKVSKEAAKEDDGASSYPNYFRKYDTTTTSPILHSPNYPESSRSTASTVRNIPVKVTPHTESTSDKLSTHISTGTFYSLIYH</sequence>
<feature type="compositionally biased region" description="Polar residues" evidence="1">
    <location>
        <begin position="471"/>
        <end position="483"/>
    </location>
</feature>
<name>A0A0N4Z4I1_PARTI</name>
<evidence type="ECO:0000313" key="3">
    <source>
        <dbReference type="WBParaSite" id="PTRK_0000189900.1"/>
    </source>
</evidence>
<feature type="region of interest" description="Disordered" evidence="1">
    <location>
        <begin position="67"/>
        <end position="90"/>
    </location>
</feature>
<dbReference type="AlphaFoldDB" id="A0A0N4Z4I1"/>